<dbReference type="AlphaFoldDB" id="A0A151ADI2"/>
<feature type="transmembrane region" description="Helical" evidence="6">
    <location>
        <begin position="43"/>
        <end position="64"/>
    </location>
</feature>
<dbReference type="Proteomes" id="UP000075321">
    <property type="component" value="Unassembled WGS sequence"/>
</dbReference>
<reference evidence="7 8" key="1">
    <citation type="submission" date="2016-02" db="EMBL/GenBank/DDBJ databases">
        <title>Genome sequence of Halalkalicoccus paucihalophilus DSM 24557.</title>
        <authorList>
            <person name="Poehlein A."/>
            <person name="Daniel R."/>
        </authorList>
    </citation>
    <scope>NUCLEOTIDE SEQUENCE [LARGE SCALE GENOMIC DNA]</scope>
    <source>
        <strain evidence="7 8">DSM 24557</strain>
    </source>
</reference>
<protein>
    <submittedName>
        <fullName evidence="7">Colanic acid exporter</fullName>
    </submittedName>
</protein>
<feature type="transmembrane region" description="Helical" evidence="6">
    <location>
        <begin position="152"/>
        <end position="174"/>
    </location>
</feature>
<dbReference type="EMBL" id="LTAZ01000005">
    <property type="protein sequence ID" value="KYH25592.1"/>
    <property type="molecule type" value="Genomic_DNA"/>
</dbReference>
<dbReference type="GO" id="GO:0005886">
    <property type="term" value="C:plasma membrane"/>
    <property type="evidence" value="ECO:0007669"/>
    <property type="project" value="UniProtKB-SubCell"/>
</dbReference>
<evidence type="ECO:0000256" key="2">
    <source>
        <dbReference type="ARBA" id="ARBA00022475"/>
    </source>
</evidence>
<feature type="transmembrane region" description="Helical" evidence="6">
    <location>
        <begin position="426"/>
        <end position="448"/>
    </location>
</feature>
<name>A0A151ADI2_9EURY</name>
<evidence type="ECO:0000256" key="3">
    <source>
        <dbReference type="ARBA" id="ARBA00022692"/>
    </source>
</evidence>
<proteinExistence type="predicted"/>
<feature type="transmembrane region" description="Helical" evidence="6">
    <location>
        <begin position="119"/>
        <end position="140"/>
    </location>
</feature>
<feature type="transmembrane region" description="Helical" evidence="6">
    <location>
        <begin position="303"/>
        <end position="321"/>
    </location>
</feature>
<dbReference type="PANTHER" id="PTHR30250">
    <property type="entry name" value="PST FAMILY PREDICTED COLANIC ACID TRANSPORTER"/>
    <property type="match status" value="1"/>
</dbReference>
<evidence type="ECO:0000256" key="5">
    <source>
        <dbReference type="ARBA" id="ARBA00023136"/>
    </source>
</evidence>
<dbReference type="InterPro" id="IPR050833">
    <property type="entry name" value="Poly_Biosynth_Transport"/>
</dbReference>
<accession>A0A151ADI2</accession>
<dbReference type="RefSeq" id="WP_066382519.1">
    <property type="nucleotide sequence ID" value="NZ_LTAZ01000005.1"/>
</dbReference>
<gene>
    <name evidence="7" type="ORF">HAPAU_22670</name>
</gene>
<feature type="transmembrane region" description="Helical" evidence="6">
    <location>
        <begin position="454"/>
        <end position="478"/>
    </location>
</feature>
<keyword evidence="8" id="KW-1185">Reference proteome</keyword>
<dbReference type="PANTHER" id="PTHR30250:SF11">
    <property type="entry name" value="O-ANTIGEN TRANSPORTER-RELATED"/>
    <property type="match status" value="1"/>
</dbReference>
<keyword evidence="4 6" id="KW-1133">Transmembrane helix</keyword>
<dbReference type="Pfam" id="PF01943">
    <property type="entry name" value="Polysacc_synt"/>
    <property type="match status" value="1"/>
</dbReference>
<comment type="subcellular location">
    <subcellularLocation>
        <location evidence="1">Cell membrane</location>
        <topology evidence="1">Multi-pass membrane protein</topology>
    </subcellularLocation>
</comment>
<dbReference type="CDD" id="cd13128">
    <property type="entry name" value="MATE_Wzx_like"/>
    <property type="match status" value="1"/>
</dbReference>
<keyword evidence="2" id="KW-1003">Cell membrane</keyword>
<organism evidence="7 8">
    <name type="scientific">Halalkalicoccus paucihalophilus</name>
    <dbReference type="NCBI Taxonomy" id="1008153"/>
    <lineage>
        <taxon>Archaea</taxon>
        <taxon>Methanobacteriati</taxon>
        <taxon>Methanobacteriota</taxon>
        <taxon>Stenosarchaea group</taxon>
        <taxon>Halobacteria</taxon>
        <taxon>Halobacteriales</taxon>
        <taxon>Halococcaceae</taxon>
        <taxon>Halalkalicoccus</taxon>
    </lineage>
</organism>
<sequence>MSVSKKILGGLKAQLVSEGVRVVANGLVIVLLAREFLDPDEYGLLFLAVSVFGVALLFSQFGIAKSTARYVAEYREKDPGQVPHIVRTSLLYLGVSILLVGGTITLFNEEIAGLVGEPALASLLVFGLGYVAFETLRSYLSHVLQGFNRIELSAAVGIVGNVSLITFILLFLALGGGVVGALLGYIVGYGLACVAGFVVVFRLVGGYERASEVGHDLPRRILEYSVPLTATGGANVLYKQADTILIGVFLTPVAVGYYTLAKQIADFVIAPASSLGFTVAPTYGEHKASGDSASAARIYETTFEYVVLLYIPAAAGLVIVAEPTIRFVFGAEYLGAVPVMQVLSGFVVLQAIDKITNDGLDYLGRARARAISKGSTAVLNFLLNLLLIPWIGVVGAAISTVFGFTIMVLFNVYIIHRELGLSIHRLARSVGLVCLVTAGMCGVVLFFTPYITNVFWLFAIVGLGGLVWLSLSSLCGLLDVRETVSALR</sequence>
<evidence type="ECO:0000256" key="4">
    <source>
        <dbReference type="ARBA" id="ARBA00022989"/>
    </source>
</evidence>
<comment type="caution">
    <text evidence="7">The sequence shown here is derived from an EMBL/GenBank/DDBJ whole genome shotgun (WGS) entry which is preliminary data.</text>
</comment>
<dbReference type="InterPro" id="IPR002797">
    <property type="entry name" value="Polysacc_synth"/>
</dbReference>
<feature type="transmembrane region" description="Helical" evidence="6">
    <location>
        <begin position="85"/>
        <end position="107"/>
    </location>
</feature>
<feature type="transmembrane region" description="Helical" evidence="6">
    <location>
        <begin position="244"/>
        <end position="260"/>
    </location>
</feature>
<feature type="transmembrane region" description="Helical" evidence="6">
    <location>
        <begin position="180"/>
        <end position="201"/>
    </location>
</feature>
<evidence type="ECO:0000313" key="8">
    <source>
        <dbReference type="Proteomes" id="UP000075321"/>
    </source>
</evidence>
<evidence type="ECO:0000256" key="6">
    <source>
        <dbReference type="SAM" id="Phobius"/>
    </source>
</evidence>
<evidence type="ECO:0000256" key="1">
    <source>
        <dbReference type="ARBA" id="ARBA00004651"/>
    </source>
</evidence>
<feature type="transmembrane region" description="Helical" evidence="6">
    <location>
        <begin position="333"/>
        <end position="352"/>
    </location>
</feature>
<feature type="transmembrane region" description="Helical" evidence="6">
    <location>
        <begin position="387"/>
        <end position="414"/>
    </location>
</feature>
<dbReference type="OrthoDB" id="202076at2157"/>
<keyword evidence="5 6" id="KW-0472">Membrane</keyword>
<keyword evidence="3 6" id="KW-0812">Transmembrane</keyword>
<evidence type="ECO:0000313" key="7">
    <source>
        <dbReference type="EMBL" id="KYH25592.1"/>
    </source>
</evidence>
<dbReference type="PATRIC" id="fig|1008153.3.peg.2309"/>